<keyword evidence="1" id="KW-0812">Transmembrane</keyword>
<organism evidence="2 3">
    <name type="scientific">Cephalotus follicularis</name>
    <name type="common">Albany pitcher plant</name>
    <dbReference type="NCBI Taxonomy" id="3775"/>
    <lineage>
        <taxon>Eukaryota</taxon>
        <taxon>Viridiplantae</taxon>
        <taxon>Streptophyta</taxon>
        <taxon>Embryophyta</taxon>
        <taxon>Tracheophyta</taxon>
        <taxon>Spermatophyta</taxon>
        <taxon>Magnoliopsida</taxon>
        <taxon>eudicotyledons</taxon>
        <taxon>Gunneridae</taxon>
        <taxon>Pentapetalae</taxon>
        <taxon>rosids</taxon>
        <taxon>fabids</taxon>
        <taxon>Oxalidales</taxon>
        <taxon>Cephalotaceae</taxon>
        <taxon>Cephalotus</taxon>
    </lineage>
</organism>
<evidence type="ECO:0000313" key="2">
    <source>
        <dbReference type="EMBL" id="GAV70106.1"/>
    </source>
</evidence>
<name>A0A1Q3BPZ0_CEPFO</name>
<keyword evidence="1" id="KW-1133">Transmembrane helix</keyword>
<dbReference type="PANTHER" id="PTHR43939:SF50">
    <property type="entry name" value="NUCLEOPORIN"/>
    <property type="match status" value="1"/>
</dbReference>
<comment type="caution">
    <text evidence="2">The sequence shown here is derived from an EMBL/GenBank/DDBJ whole genome shotgun (WGS) entry which is preliminary data.</text>
</comment>
<keyword evidence="3" id="KW-1185">Reference proteome</keyword>
<dbReference type="Proteomes" id="UP000187406">
    <property type="component" value="Unassembled WGS sequence"/>
</dbReference>
<evidence type="ECO:0000256" key="1">
    <source>
        <dbReference type="SAM" id="Phobius"/>
    </source>
</evidence>
<feature type="non-terminal residue" evidence="2">
    <location>
        <position position="1"/>
    </location>
</feature>
<dbReference type="PANTHER" id="PTHR43939">
    <property type="entry name" value="COILED-COIL DOMAIN-CONTAINING PROTEIN 158"/>
    <property type="match status" value="1"/>
</dbReference>
<gene>
    <name evidence="2" type="ORF">CFOL_v3_13604</name>
</gene>
<feature type="non-terminal residue" evidence="2">
    <location>
        <position position="159"/>
    </location>
</feature>
<dbReference type="AlphaFoldDB" id="A0A1Q3BPZ0"/>
<evidence type="ECO:0000313" key="3">
    <source>
        <dbReference type="Proteomes" id="UP000187406"/>
    </source>
</evidence>
<reference evidence="3" key="1">
    <citation type="submission" date="2016-04" db="EMBL/GenBank/DDBJ databases">
        <title>Cephalotus genome sequencing.</title>
        <authorList>
            <person name="Fukushima K."/>
            <person name="Hasebe M."/>
            <person name="Fang X."/>
        </authorList>
    </citation>
    <scope>NUCLEOTIDE SEQUENCE [LARGE SCALE GENOMIC DNA]</scope>
    <source>
        <strain evidence="3">cv. St1</strain>
    </source>
</reference>
<sequence>LLQVEQNKLEEVSQRAEILEKFLREKDCQVNMLEGTGNSDLATSISEIVEVEPVMNKWAIPGTTSQVRSLRKLNNDQVAIAIDMNPDSSNTLEDKDEDKVHGFKSLTTSRIVPKFTTPVTDMIDGLWVSCDRALMRQPVLHGIIIYCVVMHALLATFVV</sequence>
<dbReference type="STRING" id="3775.A0A1Q3BPZ0"/>
<feature type="transmembrane region" description="Helical" evidence="1">
    <location>
        <begin position="139"/>
        <end position="158"/>
    </location>
</feature>
<proteinExistence type="predicted"/>
<dbReference type="EMBL" id="BDDD01000779">
    <property type="protein sequence ID" value="GAV70106.1"/>
    <property type="molecule type" value="Genomic_DNA"/>
</dbReference>
<dbReference type="OrthoDB" id="649641at2759"/>
<accession>A0A1Q3BPZ0</accession>
<protein>
    <submittedName>
        <fullName evidence="2">Uncharacterized protein</fullName>
    </submittedName>
</protein>
<keyword evidence="1" id="KW-0472">Membrane</keyword>
<dbReference type="InParanoid" id="A0A1Q3BPZ0"/>